<evidence type="ECO:0000313" key="2">
    <source>
        <dbReference type="Proteomes" id="UP000186817"/>
    </source>
</evidence>
<protein>
    <submittedName>
        <fullName evidence="1">Hypoxia-inducible factor 1-alpha inhibitor</fullName>
    </submittedName>
</protein>
<dbReference type="PROSITE" id="PS51184">
    <property type="entry name" value="JMJC"/>
    <property type="match status" value="1"/>
</dbReference>
<dbReference type="InterPro" id="IPR003347">
    <property type="entry name" value="JmjC_dom"/>
</dbReference>
<proteinExistence type="predicted"/>
<dbReference type="OrthoDB" id="415358at2759"/>
<name>A0A1Q9CXZ8_SYMMI</name>
<reference evidence="1 2" key="1">
    <citation type="submission" date="2016-02" db="EMBL/GenBank/DDBJ databases">
        <title>Genome analysis of coral dinoflagellate symbionts highlights evolutionary adaptations to a symbiotic lifestyle.</title>
        <authorList>
            <person name="Aranda M."/>
            <person name="Li Y."/>
            <person name="Liew Y.J."/>
            <person name="Baumgarten S."/>
            <person name="Simakov O."/>
            <person name="Wilson M."/>
            <person name="Piel J."/>
            <person name="Ashoor H."/>
            <person name="Bougouffa S."/>
            <person name="Bajic V.B."/>
            <person name="Ryu T."/>
            <person name="Ravasi T."/>
            <person name="Bayer T."/>
            <person name="Micklem G."/>
            <person name="Kim H."/>
            <person name="Bhak J."/>
            <person name="Lajeunesse T.C."/>
            <person name="Voolstra C.R."/>
        </authorList>
    </citation>
    <scope>NUCLEOTIDE SEQUENCE [LARGE SCALE GENOMIC DNA]</scope>
    <source>
        <strain evidence="1 2">CCMP2467</strain>
    </source>
</reference>
<sequence length="687" mass="75933">MKSAVPSSAMTSRRLTAWISIALLRCTSGLLNITFINDLDVDCSLLWHGTNAGPRKDFGPVPRGGGRKLLEVAEGHLFTFARAGTLFPLLRITIDPESRSYVINEDNAAPSSAACAASTADATPGSLGCSAAEACDECVQLPGCGWSTVRHGCVAAHAVATTRTCLERAEEERSAEQWLQLAETLMDPEAPEFAGLASLRAAFEALENGRRVAESAESGRRSNGTLKSILRWQAEVRPKLEAVLDDLDAERLIATSRHASLASLKPRMVARRKLADAMDFISRAEPVVITDFFDGNLSHPIVQKWTLEYLRRFMHGGFYNVAADAARACCQYYEPRRIAAEAGYPYPFRPRTHLYRDHFEGFVGTLRESPSETEPRLHYLHDILMERDAAPVVAGEAATPQIAADLEEMVTALKPLAKMQPFFGGVANAKLWIGQKGVTMPLHYDSSDNLYVMAWGRKRAILADPGQYDALYPYPNAHPLAGSSQVNLSNPDLARHPGFVDVLLSETVVGPGDVLYLPGYWWHQFEQPFEDTASVNLWSYELSDAPPASMRDERIRGSALHDHMEREMVKAFKSKAGVVLSAMASGSGTHKKAWARANRTLHEAAQEWRRWMASLPNVADTAEPSELVKDFLQRYRGILAQRWPGWAPGVEWNLSEMTALEARLEARCEPAPKTATYASVCRWPQSR</sequence>
<dbReference type="AlphaFoldDB" id="A0A1Q9CXZ8"/>
<dbReference type="Pfam" id="PF13621">
    <property type="entry name" value="Cupin_8"/>
    <property type="match status" value="1"/>
</dbReference>
<dbReference type="PANTHER" id="PTHR12461">
    <property type="entry name" value="HYPOXIA-INDUCIBLE FACTOR 1 ALPHA INHIBITOR-RELATED"/>
    <property type="match status" value="1"/>
</dbReference>
<dbReference type="SMART" id="SM00558">
    <property type="entry name" value="JmjC"/>
    <property type="match status" value="1"/>
</dbReference>
<dbReference type="InterPro" id="IPR041667">
    <property type="entry name" value="Cupin_8"/>
</dbReference>
<dbReference type="InterPro" id="IPR014710">
    <property type="entry name" value="RmlC-like_jellyroll"/>
</dbReference>
<dbReference type="OMA" id="WARANRT"/>
<gene>
    <name evidence="1" type="primary">HIF1AN</name>
    <name evidence="1" type="ORF">AK812_SmicGene30962</name>
</gene>
<evidence type="ECO:0000313" key="1">
    <source>
        <dbReference type="EMBL" id="OLP87796.1"/>
    </source>
</evidence>
<organism evidence="1 2">
    <name type="scientific">Symbiodinium microadriaticum</name>
    <name type="common">Dinoflagellate</name>
    <name type="synonym">Zooxanthella microadriatica</name>
    <dbReference type="NCBI Taxonomy" id="2951"/>
    <lineage>
        <taxon>Eukaryota</taxon>
        <taxon>Sar</taxon>
        <taxon>Alveolata</taxon>
        <taxon>Dinophyceae</taxon>
        <taxon>Suessiales</taxon>
        <taxon>Symbiodiniaceae</taxon>
        <taxon>Symbiodinium</taxon>
    </lineage>
</organism>
<dbReference type="Proteomes" id="UP000186817">
    <property type="component" value="Unassembled WGS sequence"/>
</dbReference>
<keyword evidence="2" id="KW-1185">Reference proteome</keyword>
<dbReference type="SUPFAM" id="SSF51197">
    <property type="entry name" value="Clavaminate synthase-like"/>
    <property type="match status" value="1"/>
</dbReference>
<dbReference type="PANTHER" id="PTHR12461:SF105">
    <property type="entry name" value="HYPOXIA-INDUCIBLE FACTOR 1-ALPHA INHIBITOR"/>
    <property type="match status" value="1"/>
</dbReference>
<dbReference type="Gene3D" id="2.60.120.10">
    <property type="entry name" value="Jelly Rolls"/>
    <property type="match status" value="1"/>
</dbReference>
<dbReference type="EMBL" id="LSRX01000842">
    <property type="protein sequence ID" value="OLP87796.1"/>
    <property type="molecule type" value="Genomic_DNA"/>
</dbReference>
<accession>A0A1Q9CXZ8</accession>
<comment type="caution">
    <text evidence="1">The sequence shown here is derived from an EMBL/GenBank/DDBJ whole genome shotgun (WGS) entry which is preliminary data.</text>
</comment>